<keyword evidence="10" id="KW-1185">Reference proteome</keyword>
<dbReference type="PANTHER" id="PTHR30008">
    <property type="entry name" value="EXODEOXYRIBONUCLEASE 7 LARGE SUBUNIT"/>
    <property type="match status" value="1"/>
</dbReference>
<dbReference type="EMBL" id="FZQA01000001">
    <property type="protein sequence ID" value="SNT67565.1"/>
    <property type="molecule type" value="Genomic_DNA"/>
</dbReference>
<protein>
    <recommendedName>
        <fullName evidence="5">Exodeoxyribonuclease 7 large subunit</fullName>
        <ecNumber evidence="5">3.1.11.6</ecNumber>
    </recommendedName>
    <alternativeName>
        <fullName evidence="5">Exodeoxyribonuclease VII large subunit</fullName>
        <shortName evidence="5">Exonuclease VII large subunit</shortName>
    </alternativeName>
</protein>
<evidence type="ECO:0000256" key="5">
    <source>
        <dbReference type="HAMAP-Rule" id="MF_00378"/>
    </source>
</evidence>
<evidence type="ECO:0000256" key="1">
    <source>
        <dbReference type="ARBA" id="ARBA00022490"/>
    </source>
</evidence>
<comment type="catalytic activity">
    <reaction evidence="5">
        <text>Exonucleolytic cleavage in either 5'- to 3'- or 3'- to 5'-direction to yield nucleoside 5'-phosphates.</text>
        <dbReference type="EC" id="3.1.11.6"/>
    </reaction>
</comment>
<dbReference type="GO" id="GO:0003676">
    <property type="term" value="F:nucleic acid binding"/>
    <property type="evidence" value="ECO:0007669"/>
    <property type="project" value="InterPro"/>
</dbReference>
<gene>
    <name evidence="5" type="primary">xseA</name>
    <name evidence="9" type="ORF">SAMN06297382_0055</name>
</gene>
<dbReference type="Proteomes" id="UP000198346">
    <property type="component" value="Unassembled WGS sequence"/>
</dbReference>
<keyword evidence="1 5" id="KW-0963">Cytoplasm</keyword>
<feature type="domain" description="OB-fold nucleic acid binding" evidence="8">
    <location>
        <begin position="55"/>
        <end position="147"/>
    </location>
</feature>
<dbReference type="GO" id="GO:0005737">
    <property type="term" value="C:cytoplasm"/>
    <property type="evidence" value="ECO:0007669"/>
    <property type="project" value="UniProtKB-SubCell"/>
</dbReference>
<dbReference type="GO" id="GO:0006308">
    <property type="term" value="P:DNA catabolic process"/>
    <property type="evidence" value="ECO:0007669"/>
    <property type="project" value="UniProtKB-UniRule"/>
</dbReference>
<organism evidence="9 10">
    <name type="scientific">Amphiplicatus metriothermophilus</name>
    <dbReference type="NCBI Taxonomy" id="1519374"/>
    <lineage>
        <taxon>Bacteria</taxon>
        <taxon>Pseudomonadati</taxon>
        <taxon>Pseudomonadota</taxon>
        <taxon>Alphaproteobacteria</taxon>
        <taxon>Parvularculales</taxon>
        <taxon>Parvularculaceae</taxon>
        <taxon>Amphiplicatus</taxon>
    </lineage>
</organism>
<dbReference type="EC" id="3.1.11.6" evidence="5"/>
<comment type="subcellular location">
    <subcellularLocation>
        <location evidence="5">Cytoplasm</location>
    </subcellularLocation>
</comment>
<accession>A0A239PIW7</accession>
<dbReference type="Pfam" id="PF13742">
    <property type="entry name" value="tRNA_anti_2"/>
    <property type="match status" value="1"/>
</dbReference>
<evidence type="ECO:0000259" key="8">
    <source>
        <dbReference type="Pfam" id="PF13742"/>
    </source>
</evidence>
<name>A0A239PIW7_9PROT</name>
<dbReference type="PANTHER" id="PTHR30008:SF0">
    <property type="entry name" value="EXODEOXYRIBONUCLEASE 7 LARGE SUBUNIT"/>
    <property type="match status" value="1"/>
</dbReference>
<evidence type="ECO:0000256" key="4">
    <source>
        <dbReference type="ARBA" id="ARBA00022839"/>
    </source>
</evidence>
<proteinExistence type="inferred from homology"/>
<evidence type="ECO:0000256" key="3">
    <source>
        <dbReference type="ARBA" id="ARBA00022801"/>
    </source>
</evidence>
<dbReference type="HAMAP" id="MF_00378">
    <property type="entry name" value="Exonuc_7_L"/>
    <property type="match status" value="1"/>
</dbReference>
<reference evidence="9 10" key="1">
    <citation type="submission" date="2017-07" db="EMBL/GenBank/DDBJ databases">
        <authorList>
            <person name="Sun Z.S."/>
            <person name="Albrecht U."/>
            <person name="Echele G."/>
            <person name="Lee C.C."/>
        </authorList>
    </citation>
    <scope>NUCLEOTIDE SEQUENCE [LARGE SCALE GENOMIC DNA]</scope>
    <source>
        <strain evidence="9 10">CGMCC 1.12710</strain>
    </source>
</reference>
<comment type="subunit">
    <text evidence="5">Heterooligomer composed of large and small subunits.</text>
</comment>
<dbReference type="Pfam" id="PF02601">
    <property type="entry name" value="Exonuc_VII_L"/>
    <property type="match status" value="1"/>
</dbReference>
<dbReference type="AlphaFoldDB" id="A0A239PIW7"/>
<comment type="function">
    <text evidence="5">Bidirectionally degrades single-stranded DNA into large acid-insoluble oligonucleotides, which are then degraded further into small acid-soluble oligonucleotides.</text>
</comment>
<dbReference type="InterPro" id="IPR025824">
    <property type="entry name" value="OB-fold_nuc-bd_dom"/>
</dbReference>
<evidence type="ECO:0000313" key="10">
    <source>
        <dbReference type="Proteomes" id="UP000198346"/>
    </source>
</evidence>
<keyword evidence="4 5" id="KW-0269">Exonuclease</keyword>
<keyword evidence="2 5" id="KW-0540">Nuclease</keyword>
<feature type="region of interest" description="Disordered" evidence="6">
    <location>
        <begin position="534"/>
        <end position="567"/>
    </location>
</feature>
<sequence length="567" mass="60163">MQMRAGDRAPAGGPTLTFVGVAPATLAPGPALMRGGEICSNAAMADAIFGNVREYTVSELAGAVKRVIEDEFGFVRVRGELGRVTQAGSGHVYLDLKDERAVLSGVIWKGNAARLRFRPEQGMEVIAVGRMSTFPGQSRYQLVIDSLEPAGVGALMALLEERKKKLAAEGLFAPERKRALPYLPETIGVVTSPSGAVIRDILHRLRERCPRHVLVWPTLVQGKGAETQIAAAIEGFNRLAPDGPVPRPDVLIVARGGGSLEDLWCFNEEIVARAAAASAIPIISAVGHETDTTLIDFVADLRAPTPSAAAEKAVPMRSELITELLNKQRRLTSVLARAFDARRAALVSAARGLGRPEDVIGPAAQRLDRAGELLRAGLRARRDAAAAGFLRAAGRFGPQILAAASAARRARLAEAVARLRHGAARLVERRWRRLSGERLSAAALRRQYAHGEKSLAMAGARLAALAPRLLDAPSRRLGSADQLLSALSHERVLERGFALVRGADGRLIARAKNALPGEAVALVFADGARGAVIDGGDEKPLSGGTRAAAKSRPGARRPAPAQKSLFD</sequence>
<feature type="domain" description="Exonuclease VII large subunit C-terminal" evidence="7">
    <location>
        <begin position="171"/>
        <end position="528"/>
    </location>
</feature>
<evidence type="ECO:0000259" key="7">
    <source>
        <dbReference type="Pfam" id="PF02601"/>
    </source>
</evidence>
<dbReference type="GO" id="GO:0009318">
    <property type="term" value="C:exodeoxyribonuclease VII complex"/>
    <property type="evidence" value="ECO:0007669"/>
    <property type="project" value="UniProtKB-UniRule"/>
</dbReference>
<dbReference type="GO" id="GO:0008855">
    <property type="term" value="F:exodeoxyribonuclease VII activity"/>
    <property type="evidence" value="ECO:0007669"/>
    <property type="project" value="UniProtKB-UniRule"/>
</dbReference>
<keyword evidence="3 5" id="KW-0378">Hydrolase</keyword>
<evidence type="ECO:0000256" key="2">
    <source>
        <dbReference type="ARBA" id="ARBA00022722"/>
    </source>
</evidence>
<dbReference type="InterPro" id="IPR020579">
    <property type="entry name" value="Exonuc_VII_lsu_C"/>
</dbReference>
<evidence type="ECO:0000256" key="6">
    <source>
        <dbReference type="SAM" id="MobiDB-lite"/>
    </source>
</evidence>
<comment type="similarity">
    <text evidence="5">Belongs to the XseA family.</text>
</comment>
<evidence type="ECO:0000313" key="9">
    <source>
        <dbReference type="EMBL" id="SNT67565.1"/>
    </source>
</evidence>
<dbReference type="CDD" id="cd04489">
    <property type="entry name" value="ExoVII_LU_OBF"/>
    <property type="match status" value="1"/>
</dbReference>
<dbReference type="NCBIfam" id="TIGR00237">
    <property type="entry name" value="xseA"/>
    <property type="match status" value="1"/>
</dbReference>
<dbReference type="InterPro" id="IPR003753">
    <property type="entry name" value="Exonuc_VII_L"/>
</dbReference>